<evidence type="ECO:0000259" key="1">
    <source>
        <dbReference type="Pfam" id="PF01909"/>
    </source>
</evidence>
<dbReference type="SUPFAM" id="SSF81301">
    <property type="entry name" value="Nucleotidyltransferase"/>
    <property type="match status" value="1"/>
</dbReference>
<dbReference type="GO" id="GO:0016779">
    <property type="term" value="F:nucleotidyltransferase activity"/>
    <property type="evidence" value="ECO:0007669"/>
    <property type="project" value="InterPro"/>
</dbReference>
<dbReference type="InterPro" id="IPR043519">
    <property type="entry name" value="NT_sf"/>
</dbReference>
<dbReference type="CDD" id="cd05403">
    <property type="entry name" value="NT_KNTase_like"/>
    <property type="match status" value="1"/>
</dbReference>
<dbReference type="AlphaFoldDB" id="V8FTW9"/>
<organism evidence="2 3">
    <name type="scientific">Pelistega indica</name>
    <dbReference type="NCBI Taxonomy" id="1414851"/>
    <lineage>
        <taxon>Bacteria</taxon>
        <taxon>Pseudomonadati</taxon>
        <taxon>Pseudomonadota</taxon>
        <taxon>Betaproteobacteria</taxon>
        <taxon>Burkholderiales</taxon>
        <taxon>Alcaligenaceae</taxon>
        <taxon>Pelistega</taxon>
    </lineage>
</organism>
<feature type="domain" description="Polymerase nucleotidyl transferase" evidence="1">
    <location>
        <begin position="17"/>
        <end position="55"/>
    </location>
</feature>
<proteinExistence type="predicted"/>
<dbReference type="Gene3D" id="3.30.460.10">
    <property type="entry name" value="Beta Polymerase, domain 2"/>
    <property type="match status" value="1"/>
</dbReference>
<keyword evidence="3" id="KW-1185">Reference proteome</keyword>
<dbReference type="RefSeq" id="WP_023952702.1">
    <property type="nucleotide sequence ID" value="NZ_AYSV01000115.1"/>
</dbReference>
<reference evidence="2 3" key="1">
    <citation type="submission" date="2013-11" db="EMBL/GenBank/DDBJ databases">
        <title>Genomic analysis of Pelistega sp. HM-7.</title>
        <authorList>
            <person name="Kumbhare S.V."/>
            <person name="Shetty S.A."/>
            <person name="Sharma O."/>
            <person name="Dhotre D.P."/>
        </authorList>
    </citation>
    <scope>NUCLEOTIDE SEQUENCE [LARGE SCALE GENOMIC DNA]</scope>
    <source>
        <strain evidence="2 3">HM-7</strain>
    </source>
</reference>
<dbReference type="EMBL" id="AYSV01000115">
    <property type="protein sequence ID" value="ETD67734.1"/>
    <property type="molecule type" value="Genomic_DNA"/>
</dbReference>
<gene>
    <name evidence="2" type="ORF">V757_10980</name>
</gene>
<dbReference type="Proteomes" id="UP000018766">
    <property type="component" value="Unassembled WGS sequence"/>
</dbReference>
<dbReference type="OrthoDB" id="561385at2"/>
<dbReference type="Pfam" id="PF01909">
    <property type="entry name" value="NTP_transf_2"/>
    <property type="match status" value="1"/>
</dbReference>
<protein>
    <submittedName>
        <fullName evidence="2">DNA polymerase</fullName>
    </submittedName>
</protein>
<sequence>MRPSELLKAKKADVEKLFEKYPLITNSRVFGSVARGDDVEGSDIDLLMILRQPKQSLILFSTLHYHC</sequence>
<evidence type="ECO:0000313" key="2">
    <source>
        <dbReference type="EMBL" id="ETD67734.1"/>
    </source>
</evidence>
<evidence type="ECO:0000313" key="3">
    <source>
        <dbReference type="Proteomes" id="UP000018766"/>
    </source>
</evidence>
<comment type="caution">
    <text evidence="2">The sequence shown here is derived from an EMBL/GenBank/DDBJ whole genome shotgun (WGS) entry which is preliminary data.</text>
</comment>
<dbReference type="InterPro" id="IPR002934">
    <property type="entry name" value="Polymerase_NTP_transf_dom"/>
</dbReference>
<accession>V8FTW9</accession>
<name>V8FTW9_9BURK</name>